<name>A0A814PY57_9BILA</name>
<reference evidence="2" key="1">
    <citation type="submission" date="2021-02" db="EMBL/GenBank/DDBJ databases">
        <authorList>
            <person name="Nowell W R."/>
        </authorList>
    </citation>
    <scope>NUCLEOTIDE SEQUENCE</scope>
    <source>
        <strain evidence="2">Ploen Becks lab</strain>
    </source>
</reference>
<dbReference type="EMBL" id="CAJNOC010008252">
    <property type="protein sequence ID" value="CAF1112631.1"/>
    <property type="molecule type" value="Genomic_DNA"/>
</dbReference>
<accession>A0A814PY57</accession>
<dbReference type="AlphaFoldDB" id="A0A814PY57"/>
<evidence type="ECO:0000313" key="3">
    <source>
        <dbReference type="Proteomes" id="UP000663879"/>
    </source>
</evidence>
<organism evidence="2 3">
    <name type="scientific">Brachionus calyciflorus</name>
    <dbReference type="NCBI Taxonomy" id="104777"/>
    <lineage>
        <taxon>Eukaryota</taxon>
        <taxon>Metazoa</taxon>
        <taxon>Spiralia</taxon>
        <taxon>Gnathifera</taxon>
        <taxon>Rotifera</taxon>
        <taxon>Eurotatoria</taxon>
        <taxon>Monogononta</taxon>
        <taxon>Pseudotrocha</taxon>
        <taxon>Ploima</taxon>
        <taxon>Brachionidae</taxon>
        <taxon>Brachionus</taxon>
    </lineage>
</organism>
<evidence type="ECO:0000256" key="1">
    <source>
        <dbReference type="SAM" id="MobiDB-lite"/>
    </source>
</evidence>
<dbReference type="Proteomes" id="UP000663879">
    <property type="component" value="Unassembled WGS sequence"/>
</dbReference>
<keyword evidence="3" id="KW-1185">Reference proteome</keyword>
<gene>
    <name evidence="2" type="ORF">OXX778_LOCUS21688</name>
</gene>
<feature type="compositionally biased region" description="Polar residues" evidence="1">
    <location>
        <begin position="167"/>
        <end position="180"/>
    </location>
</feature>
<comment type="caution">
    <text evidence="2">The sequence shown here is derived from an EMBL/GenBank/DDBJ whole genome shotgun (WGS) entry which is preliminary data.</text>
</comment>
<proteinExistence type="predicted"/>
<feature type="region of interest" description="Disordered" evidence="1">
    <location>
        <begin position="83"/>
        <end position="102"/>
    </location>
</feature>
<evidence type="ECO:0000313" key="2">
    <source>
        <dbReference type="EMBL" id="CAF1112631.1"/>
    </source>
</evidence>
<sequence length="180" mass="20391">MVTATRRNNTITRNISLFKKYYGETSKQDEQPSRRNRSINIKSNVFSEVFMESEFVENIDEVVEHGHDNNQINMMTNVEENVQVENSKETESKSVGNSPSTVQQSLVNNSFEINNDGTINNVSTDNSNDQGSIAIQATITLYTEKNGPDGTEPRKSKRLADKPKPQYNFTRKYGNSNESQ</sequence>
<feature type="compositionally biased region" description="Basic and acidic residues" evidence="1">
    <location>
        <begin position="151"/>
        <end position="164"/>
    </location>
</feature>
<feature type="compositionally biased region" description="Polar residues" evidence="1">
    <location>
        <begin position="93"/>
        <end position="102"/>
    </location>
</feature>
<protein>
    <submittedName>
        <fullName evidence="2">Uncharacterized protein</fullName>
    </submittedName>
</protein>
<feature type="region of interest" description="Disordered" evidence="1">
    <location>
        <begin position="143"/>
        <end position="180"/>
    </location>
</feature>